<feature type="compositionally biased region" description="Polar residues" evidence="1">
    <location>
        <begin position="12"/>
        <end position="21"/>
    </location>
</feature>
<name>A0ABQ7UGF8_SOLTU</name>
<feature type="region of interest" description="Disordered" evidence="1">
    <location>
        <begin position="1"/>
        <end position="25"/>
    </location>
</feature>
<dbReference type="PANTHER" id="PTHR33144:SF16">
    <property type="entry name" value="OS02G0129000 PROTEIN"/>
    <property type="match status" value="1"/>
</dbReference>
<evidence type="ECO:0000313" key="2">
    <source>
        <dbReference type="EMBL" id="KAH0748710.1"/>
    </source>
</evidence>
<dbReference type="PANTHER" id="PTHR33144">
    <property type="entry name" value="OS10G0409366 PROTEIN-RELATED"/>
    <property type="match status" value="1"/>
</dbReference>
<protein>
    <submittedName>
        <fullName evidence="2">Uncharacterized protein</fullName>
    </submittedName>
</protein>
<dbReference type="InterPro" id="IPR004252">
    <property type="entry name" value="Probable_transposase_24"/>
</dbReference>
<reference evidence="2 3" key="1">
    <citation type="journal article" date="2021" name="bioRxiv">
        <title>Chromosome-scale and haplotype-resolved genome assembly of a tetraploid potato cultivar.</title>
        <authorList>
            <person name="Sun H."/>
            <person name="Jiao W.-B."/>
            <person name="Krause K."/>
            <person name="Campoy J.A."/>
            <person name="Goel M."/>
            <person name="Folz-Donahue K."/>
            <person name="Kukat C."/>
            <person name="Huettel B."/>
            <person name="Schneeberger K."/>
        </authorList>
    </citation>
    <scope>NUCLEOTIDE SEQUENCE [LARGE SCALE GENOMIC DNA]</scope>
    <source>
        <strain evidence="2">SolTubOtavaFocal</strain>
        <tissue evidence="2">Leaves</tissue>
    </source>
</reference>
<organism evidence="2 3">
    <name type="scientific">Solanum tuberosum</name>
    <name type="common">Potato</name>
    <dbReference type="NCBI Taxonomy" id="4113"/>
    <lineage>
        <taxon>Eukaryota</taxon>
        <taxon>Viridiplantae</taxon>
        <taxon>Streptophyta</taxon>
        <taxon>Embryophyta</taxon>
        <taxon>Tracheophyta</taxon>
        <taxon>Spermatophyta</taxon>
        <taxon>Magnoliopsida</taxon>
        <taxon>eudicotyledons</taxon>
        <taxon>Gunneridae</taxon>
        <taxon>Pentapetalae</taxon>
        <taxon>asterids</taxon>
        <taxon>lamiids</taxon>
        <taxon>Solanales</taxon>
        <taxon>Solanaceae</taxon>
        <taxon>Solanoideae</taxon>
        <taxon>Solaneae</taxon>
        <taxon>Solanum</taxon>
    </lineage>
</organism>
<gene>
    <name evidence="2" type="ORF">KY290_027942</name>
</gene>
<sequence length="502" mass="57932">MNQSAILKKKGSNPNKAQSPLKNLDVDMQYRSSAELVNTFKIKREHVANERNNKAKKEHVPIALKRKNSEDFIPQQGKSKLVGHKSMIQSSYREELSTSHMIVGKGQNKSRLFQSGESIQEKGFDLGGGPSRLWFPTSSKEGVTSSVHVIGTTLGNGEKQHDIQDLQSFKHVKNKLVLPATSVDQFLKKQEIHKEHDIDHDLPNKKQVKKKSLIPATNLDQFQKQQGIVIGDKRKQINHTVADVEYMSAPSIHEHNKGLDALKDQEEIGEDECAIDEKVDIDCSIKWISKQKQVRGKITCKNIHARNLEEREEVTFDKGQAGGPTDKIVSELINFIGTIARNPRFINLMYTSWHAVPKDIKKRMWEYINSKFLIPVEGKKWVMTCLRDAWRRHKQKIKERCFDKNSVVEDMLAKHPNDIPEAQFCQLIEYWKHPTVQAISEVNSKNRKQQQWRHRIGSINFARVRVALRATKENNEEPHNLKCLLQLIQRRERKFRPIPKLQ</sequence>
<evidence type="ECO:0000256" key="1">
    <source>
        <dbReference type="SAM" id="MobiDB-lite"/>
    </source>
</evidence>
<keyword evidence="3" id="KW-1185">Reference proteome</keyword>
<evidence type="ECO:0000313" key="3">
    <source>
        <dbReference type="Proteomes" id="UP000826656"/>
    </source>
</evidence>
<dbReference type="Proteomes" id="UP000826656">
    <property type="component" value="Unassembled WGS sequence"/>
</dbReference>
<dbReference type="EMBL" id="JAIVGD010000019">
    <property type="protein sequence ID" value="KAH0748710.1"/>
    <property type="molecule type" value="Genomic_DNA"/>
</dbReference>
<comment type="caution">
    <text evidence="2">The sequence shown here is derived from an EMBL/GenBank/DDBJ whole genome shotgun (WGS) entry which is preliminary data.</text>
</comment>
<dbReference type="Pfam" id="PF03004">
    <property type="entry name" value="Transposase_24"/>
    <property type="match status" value="1"/>
</dbReference>
<proteinExistence type="predicted"/>
<accession>A0ABQ7UGF8</accession>